<gene>
    <name evidence="1" type="ORF">MM171A01448_0015</name>
    <name evidence="2" type="ORF">MM171B01050_0019</name>
</gene>
<dbReference type="EMBL" id="MT143812">
    <property type="protein sequence ID" value="QJB02879.1"/>
    <property type="molecule type" value="Genomic_DNA"/>
</dbReference>
<accession>A0A6M3LUA4</accession>
<dbReference type="AlphaFoldDB" id="A0A6M3LUA4"/>
<evidence type="ECO:0000313" key="2">
    <source>
        <dbReference type="EMBL" id="QJB02879.1"/>
    </source>
</evidence>
<sequence>MTKKAAVLIEIDGRYRQEGAGGEESSRDGGKSAVLDQDALLGVQDKKLVVEKAAYDFWGLLQPWGVGLRHLSPRP</sequence>
<protein>
    <submittedName>
        <fullName evidence="1">Uncharacterized protein</fullName>
    </submittedName>
</protein>
<reference evidence="1" key="1">
    <citation type="submission" date="2020-03" db="EMBL/GenBank/DDBJ databases">
        <title>The deep terrestrial virosphere.</title>
        <authorList>
            <person name="Holmfeldt K."/>
            <person name="Nilsson E."/>
            <person name="Simone D."/>
            <person name="Lopez-Fernandez M."/>
            <person name="Wu X."/>
            <person name="de Brujin I."/>
            <person name="Lundin D."/>
            <person name="Andersson A."/>
            <person name="Bertilsson S."/>
            <person name="Dopson M."/>
        </authorList>
    </citation>
    <scope>NUCLEOTIDE SEQUENCE</scope>
    <source>
        <strain evidence="1">MM171A01448</strain>
        <strain evidence="2">MM171B01050</strain>
    </source>
</reference>
<evidence type="ECO:0000313" key="1">
    <source>
        <dbReference type="EMBL" id="QJA98900.1"/>
    </source>
</evidence>
<organism evidence="1">
    <name type="scientific">viral metagenome</name>
    <dbReference type="NCBI Taxonomy" id="1070528"/>
    <lineage>
        <taxon>unclassified sequences</taxon>
        <taxon>metagenomes</taxon>
        <taxon>organismal metagenomes</taxon>
    </lineage>
</organism>
<dbReference type="EMBL" id="MT143616">
    <property type="protein sequence ID" value="QJA98900.1"/>
    <property type="molecule type" value="Genomic_DNA"/>
</dbReference>
<proteinExistence type="predicted"/>
<name>A0A6M3LUA4_9ZZZZ</name>